<reference evidence="1 2" key="1">
    <citation type="submission" date="2015-12" db="EMBL/GenBank/DDBJ databases">
        <authorList>
            <person name="Kim M.K."/>
            <person name="Srinivasan S."/>
            <person name="Lee J.-J."/>
            <person name="Kim K."/>
        </authorList>
    </citation>
    <scope>NUCLEOTIDE SEQUENCE [LARGE SCALE GENOMIC DNA]</scope>
    <source>
        <strain evidence="1 2">BM2</strain>
    </source>
</reference>
<evidence type="ECO:0000313" key="2">
    <source>
        <dbReference type="Proteomes" id="UP000060071"/>
    </source>
</evidence>
<protein>
    <submittedName>
        <fullName evidence="1">Uncharacterized protein</fullName>
    </submittedName>
</protein>
<evidence type="ECO:0000313" key="1">
    <source>
        <dbReference type="EMBL" id="ALW87847.1"/>
    </source>
</evidence>
<dbReference type="EMBL" id="CP013910">
    <property type="protein sequence ID" value="ALW87847.1"/>
    <property type="molecule type" value="Genomic_DNA"/>
</dbReference>
<name>A0ABM5X2G1_9DEIO</name>
<gene>
    <name evidence="1" type="ORF">AUC44_02175</name>
</gene>
<keyword evidence="2" id="KW-1185">Reference proteome</keyword>
<sequence length="69" mass="7521">MLGMDANRVALTTADHLFRLYIMLFSSISSKEDSITSAGAAVESYLVECGMSHAEAVRRRDEIMLSHGG</sequence>
<organism evidence="1 2">
    <name type="scientific">Deinococcus actinosclerus</name>
    <dbReference type="NCBI Taxonomy" id="1768108"/>
    <lineage>
        <taxon>Bacteria</taxon>
        <taxon>Thermotogati</taxon>
        <taxon>Deinococcota</taxon>
        <taxon>Deinococci</taxon>
        <taxon>Deinococcales</taxon>
        <taxon>Deinococcaceae</taxon>
        <taxon>Deinococcus</taxon>
    </lineage>
</organism>
<proteinExistence type="predicted"/>
<dbReference type="Proteomes" id="UP000060071">
    <property type="component" value="Chromosome"/>
</dbReference>
<accession>A0ABM5X2G1</accession>